<evidence type="ECO:0000256" key="6">
    <source>
        <dbReference type="PROSITE-ProRule" id="PRU00024"/>
    </source>
</evidence>
<dbReference type="Pfam" id="PF00643">
    <property type="entry name" value="zf-B_box"/>
    <property type="match status" value="1"/>
</dbReference>
<accession>A0A087Y3K6</accession>
<evidence type="ECO:0000256" key="4">
    <source>
        <dbReference type="ARBA" id="ARBA00022833"/>
    </source>
</evidence>
<dbReference type="InterPro" id="IPR000315">
    <property type="entry name" value="Znf_B-box"/>
</dbReference>
<dbReference type="PRINTS" id="PR01407">
    <property type="entry name" value="BUTYPHLNCDUF"/>
</dbReference>
<proteinExistence type="predicted"/>
<protein>
    <submittedName>
        <fullName evidence="10">Uncharacterized protein</fullName>
    </submittedName>
</protein>
<feature type="domain" description="RING-type" evidence="7">
    <location>
        <begin position="13"/>
        <end position="56"/>
    </location>
</feature>
<dbReference type="STRING" id="48698.ENSPFOP00000012609"/>
<dbReference type="PANTHER" id="PTHR25465:SF5">
    <property type="entry name" value="E3 UBIQUITIN_ISG15 LIGASE TRIM25-RELATED"/>
    <property type="match status" value="1"/>
</dbReference>
<dbReference type="SUPFAM" id="SSF49899">
    <property type="entry name" value="Concanavalin A-like lectins/glucanases"/>
    <property type="match status" value="1"/>
</dbReference>
<keyword evidence="5" id="KW-0391">Immunity</keyword>
<dbReference type="SMART" id="SM00589">
    <property type="entry name" value="PRY"/>
    <property type="match status" value="1"/>
</dbReference>
<dbReference type="GO" id="GO:0008270">
    <property type="term" value="F:zinc ion binding"/>
    <property type="evidence" value="ECO:0007669"/>
    <property type="project" value="UniProtKB-KW"/>
</dbReference>
<dbReference type="PROSITE" id="PS50119">
    <property type="entry name" value="ZF_BBOX"/>
    <property type="match status" value="1"/>
</dbReference>
<dbReference type="CDD" id="cd16040">
    <property type="entry name" value="SPRY_PRY_SNTX"/>
    <property type="match status" value="1"/>
</dbReference>
<dbReference type="Proteomes" id="UP000028760">
    <property type="component" value="Unassembled WGS sequence"/>
</dbReference>
<dbReference type="PROSITE" id="PS50188">
    <property type="entry name" value="B302_SPRY"/>
    <property type="match status" value="1"/>
</dbReference>
<dbReference type="SMART" id="SM00449">
    <property type="entry name" value="SPRY"/>
    <property type="match status" value="1"/>
</dbReference>
<dbReference type="PROSITE" id="PS00518">
    <property type="entry name" value="ZF_RING_1"/>
    <property type="match status" value="1"/>
</dbReference>
<dbReference type="PANTHER" id="PTHR25465">
    <property type="entry name" value="B-BOX DOMAIN CONTAINING"/>
    <property type="match status" value="1"/>
</dbReference>
<evidence type="ECO:0000313" key="11">
    <source>
        <dbReference type="Proteomes" id="UP000028760"/>
    </source>
</evidence>
<dbReference type="OMA" id="AVCYKGA"/>
<dbReference type="GeneTree" id="ENSGT01150000286899"/>
<reference evidence="11" key="1">
    <citation type="submission" date="2013-10" db="EMBL/GenBank/DDBJ databases">
        <authorList>
            <person name="Schartl M."/>
            <person name="Warren W."/>
        </authorList>
    </citation>
    <scope>NUCLEOTIDE SEQUENCE [LARGE SCALE GENOMIC DNA]</scope>
    <source>
        <strain evidence="11">female</strain>
    </source>
</reference>
<dbReference type="SUPFAM" id="SSF57845">
    <property type="entry name" value="B-box zinc-binding domain"/>
    <property type="match status" value="1"/>
</dbReference>
<dbReference type="AlphaFoldDB" id="A0A087Y3K6"/>
<evidence type="ECO:0000256" key="2">
    <source>
        <dbReference type="ARBA" id="ARBA00022723"/>
    </source>
</evidence>
<dbReference type="InterPro" id="IPR051051">
    <property type="entry name" value="E3_ubiq-ligase_TRIM/RNF"/>
</dbReference>
<feature type="domain" description="B30.2/SPRY" evidence="9">
    <location>
        <begin position="367"/>
        <end position="555"/>
    </location>
</feature>
<keyword evidence="3 6" id="KW-0863">Zinc-finger</keyword>
<evidence type="ECO:0000259" key="8">
    <source>
        <dbReference type="PROSITE" id="PS50119"/>
    </source>
</evidence>
<dbReference type="Gene3D" id="4.10.830.40">
    <property type="match status" value="1"/>
</dbReference>
<dbReference type="InterPro" id="IPR017907">
    <property type="entry name" value="Znf_RING_CS"/>
</dbReference>
<keyword evidence="11" id="KW-1185">Reference proteome</keyword>
<dbReference type="InterPro" id="IPR001841">
    <property type="entry name" value="Znf_RING"/>
</dbReference>
<evidence type="ECO:0000313" key="10">
    <source>
        <dbReference type="Ensembl" id="ENSPFOP00000012609.2"/>
    </source>
</evidence>
<dbReference type="Gene3D" id="2.60.120.920">
    <property type="match status" value="1"/>
</dbReference>
<evidence type="ECO:0000256" key="3">
    <source>
        <dbReference type="ARBA" id="ARBA00022771"/>
    </source>
</evidence>
<dbReference type="Pfam" id="PF00622">
    <property type="entry name" value="SPRY"/>
    <property type="match status" value="1"/>
</dbReference>
<keyword evidence="2" id="KW-0479">Metal-binding</keyword>
<reference evidence="10" key="2">
    <citation type="submission" date="2025-08" db="UniProtKB">
        <authorList>
            <consortium name="Ensembl"/>
        </authorList>
    </citation>
    <scope>IDENTIFICATION</scope>
</reference>
<dbReference type="SMART" id="SM00336">
    <property type="entry name" value="BBOX"/>
    <property type="match status" value="1"/>
</dbReference>
<dbReference type="InterPro" id="IPR013320">
    <property type="entry name" value="ConA-like_dom_sf"/>
</dbReference>
<dbReference type="GO" id="GO:0045087">
    <property type="term" value="P:innate immune response"/>
    <property type="evidence" value="ECO:0007669"/>
    <property type="project" value="UniProtKB-KW"/>
</dbReference>
<dbReference type="InterPro" id="IPR001870">
    <property type="entry name" value="B30.2/SPRY"/>
</dbReference>
<dbReference type="eggNOG" id="KOG2177">
    <property type="taxonomic scope" value="Eukaryota"/>
</dbReference>
<evidence type="ECO:0000256" key="1">
    <source>
        <dbReference type="ARBA" id="ARBA00022588"/>
    </source>
</evidence>
<dbReference type="Pfam" id="PF13765">
    <property type="entry name" value="PRY"/>
    <property type="match status" value="1"/>
</dbReference>
<dbReference type="Gene3D" id="3.30.40.10">
    <property type="entry name" value="Zinc/RING finger domain, C3HC4 (zinc finger)"/>
    <property type="match status" value="1"/>
</dbReference>
<dbReference type="CDD" id="cd19769">
    <property type="entry name" value="Bbox2_TRIM16-like"/>
    <property type="match status" value="1"/>
</dbReference>
<dbReference type="InterPro" id="IPR003879">
    <property type="entry name" value="Butyrophylin_SPRY"/>
</dbReference>
<reference evidence="10" key="3">
    <citation type="submission" date="2025-09" db="UniProtKB">
        <authorList>
            <consortium name="Ensembl"/>
        </authorList>
    </citation>
    <scope>IDENTIFICATION</scope>
</reference>
<keyword evidence="1" id="KW-0399">Innate immunity</keyword>
<dbReference type="EMBL" id="AYCK01008831">
    <property type="status" value="NOT_ANNOTATED_CDS"/>
    <property type="molecule type" value="Genomic_DNA"/>
</dbReference>
<dbReference type="InterPro" id="IPR013083">
    <property type="entry name" value="Znf_RING/FYVE/PHD"/>
</dbReference>
<feature type="domain" description="B box-type" evidence="8">
    <location>
        <begin position="146"/>
        <end position="186"/>
    </location>
</feature>
<dbReference type="InterPro" id="IPR058030">
    <property type="entry name" value="TRIM8/14/16/25/29/45/65_CC"/>
</dbReference>
<dbReference type="InterPro" id="IPR043136">
    <property type="entry name" value="B30.2/SPRY_sf"/>
</dbReference>
<evidence type="ECO:0000259" key="9">
    <source>
        <dbReference type="PROSITE" id="PS50188"/>
    </source>
</evidence>
<dbReference type="Pfam" id="PF15227">
    <property type="entry name" value="zf-C3HC4_4"/>
    <property type="match status" value="1"/>
</dbReference>
<evidence type="ECO:0000259" key="7">
    <source>
        <dbReference type="PROSITE" id="PS50089"/>
    </source>
</evidence>
<evidence type="ECO:0000256" key="5">
    <source>
        <dbReference type="ARBA" id="ARBA00022859"/>
    </source>
</evidence>
<dbReference type="GO" id="GO:0005737">
    <property type="term" value="C:cytoplasm"/>
    <property type="evidence" value="ECO:0007669"/>
    <property type="project" value="UniProtKB-ARBA"/>
</dbReference>
<dbReference type="SUPFAM" id="SSF57850">
    <property type="entry name" value="RING/U-box"/>
    <property type="match status" value="1"/>
</dbReference>
<dbReference type="Pfam" id="PF25600">
    <property type="entry name" value="TRIM_CC"/>
    <property type="match status" value="1"/>
</dbReference>
<dbReference type="SMART" id="SM00184">
    <property type="entry name" value="RING"/>
    <property type="match status" value="1"/>
</dbReference>
<sequence length="555" mass="63051">MAAKSEASYSLCCSVCLEAMKKPVTLPCGHSYCMDCVSNYWDLEDAKGVCSCPQCRHTFNSRPVLNKNTVLVDLIEKMAEPERTTRLCEKQAKPNEVECDFCTVKKLKAVKTCLVCLASYCGTHVQPHYESAAFQRHKLVEVSGSIQEKICSKHDKLLEVYCRSDDECICLLCVMDEHKGHDTVSAAAARREKQKLCGEKKQRNQQRIGEKVKQVRQLGQKMKALKLSRDAALDQNEKIYAEIVSVADKRRSVVRELIKHQENAASGQTETLISQLEKEIRDLRGREDEMRKLSSTEDNIYFLQHCKPIFNGTEPKVSLNFDLQQCLSFDCVTKAISDLKNKMETLSTAIKEISDTSKNTTEYNTFTFETVPDPTTRQELCMYSCSLSLDPNTAFENLLLSEENTKVIWTKKAQAYPYHTERFTKYDQVLCAEGLSGVCYWEVEWKGPRVEVAVCYKEPNMKESCFGYNDQSWSVSLANSGCTFWHNEMKIKIPNPCSPRMGLYLNHKAGTLSFYSVSCSEQLVLLHKVQTTFSQPLYPGFMVSKGASVKIIKQQ</sequence>
<dbReference type="PROSITE" id="PS50089">
    <property type="entry name" value="ZF_RING_2"/>
    <property type="match status" value="1"/>
</dbReference>
<keyword evidence="4" id="KW-0862">Zinc</keyword>
<name>A0A087Y3K6_POEFO</name>
<dbReference type="InterPro" id="IPR006574">
    <property type="entry name" value="PRY"/>
</dbReference>
<dbReference type="Ensembl" id="ENSPFOT00000012626.1">
    <property type="protein sequence ID" value="ENSPFOP00000012609.2"/>
    <property type="gene ID" value="ENSPFOG00000012484.1"/>
</dbReference>
<dbReference type="Gene3D" id="3.30.160.60">
    <property type="entry name" value="Classic Zinc Finger"/>
    <property type="match status" value="1"/>
</dbReference>
<dbReference type="InterPro" id="IPR003877">
    <property type="entry name" value="SPRY_dom"/>
</dbReference>
<organism evidence="10 11">
    <name type="scientific">Poecilia formosa</name>
    <name type="common">Amazon molly</name>
    <name type="synonym">Limia formosa</name>
    <dbReference type="NCBI Taxonomy" id="48698"/>
    <lineage>
        <taxon>Eukaryota</taxon>
        <taxon>Metazoa</taxon>
        <taxon>Chordata</taxon>
        <taxon>Craniata</taxon>
        <taxon>Vertebrata</taxon>
        <taxon>Euteleostomi</taxon>
        <taxon>Actinopterygii</taxon>
        <taxon>Neopterygii</taxon>
        <taxon>Teleostei</taxon>
        <taxon>Neoteleostei</taxon>
        <taxon>Acanthomorphata</taxon>
        <taxon>Ovalentaria</taxon>
        <taxon>Atherinomorphae</taxon>
        <taxon>Cyprinodontiformes</taxon>
        <taxon>Poeciliidae</taxon>
        <taxon>Poeciliinae</taxon>
        <taxon>Poecilia</taxon>
    </lineage>
</organism>